<reference evidence="1" key="1">
    <citation type="submission" date="2021-01" db="EMBL/GenBank/DDBJ databases">
        <authorList>
            <person name="Corre E."/>
            <person name="Pelletier E."/>
            <person name="Niang G."/>
            <person name="Scheremetjew M."/>
            <person name="Finn R."/>
            <person name="Kale V."/>
            <person name="Holt S."/>
            <person name="Cochrane G."/>
            <person name="Meng A."/>
            <person name="Brown T."/>
            <person name="Cohen L."/>
        </authorList>
    </citation>
    <scope>NUCLEOTIDE SEQUENCE</scope>
    <source>
        <strain evidence="1">CCMP2222</strain>
    </source>
</reference>
<proteinExistence type="predicted"/>
<organism evidence="1">
    <name type="scientific">Alexandrium andersonii</name>
    <dbReference type="NCBI Taxonomy" id="327968"/>
    <lineage>
        <taxon>Eukaryota</taxon>
        <taxon>Sar</taxon>
        <taxon>Alveolata</taxon>
        <taxon>Dinophyceae</taxon>
        <taxon>Gonyaulacales</taxon>
        <taxon>Pyrocystaceae</taxon>
        <taxon>Alexandrium</taxon>
    </lineage>
</organism>
<name>A0A7S2EXQ3_9DINO</name>
<gene>
    <name evidence="1" type="ORF">AAND1436_LOCUS2</name>
</gene>
<evidence type="ECO:0000313" key="1">
    <source>
        <dbReference type="EMBL" id="CAD9363544.1"/>
    </source>
</evidence>
<dbReference type="EMBL" id="HBGQ01000002">
    <property type="protein sequence ID" value="CAD9363544.1"/>
    <property type="molecule type" value="Transcribed_RNA"/>
</dbReference>
<dbReference type="AlphaFoldDB" id="A0A7S2EXQ3"/>
<protein>
    <submittedName>
        <fullName evidence="1">Uncharacterized protein</fullName>
    </submittedName>
</protein>
<accession>A0A7S2EXQ3</accession>
<sequence>MGLSGDVTPSQPRFYVRAVNNTQELEETAKLQEMLTCLLPGLPLYILIIVDFQLNAGPVRLEEGPGCDRLLFYRVHERVFQLPWSMERVAEAYAEAIAFALRVWAAGTTAWSAVPAVKGLPQLMEVMDQFSGGSASSETYWPRRVQGQQICLRGSKPKVPGLLVPAPPFQMPVVAADVAQVRIPEGAQPGGFLDTDVFGMRLRFPVPEGASTGRLLQLERMADGIVSTFLVAATATTAAATAGVVSRQGMGFGQVPAPLLAMHEKAGLPLGASFRSLAACGLP</sequence>